<evidence type="ECO:0000313" key="7">
    <source>
        <dbReference type="EMBL" id="KAK8786967.1"/>
    </source>
</evidence>
<keyword evidence="5" id="KW-0456">Lyase</keyword>
<reference evidence="7 8" key="1">
    <citation type="journal article" date="2023" name="Arcadia Sci">
        <title>De novo assembly of a long-read Amblyomma americanum tick genome.</title>
        <authorList>
            <person name="Chou S."/>
            <person name="Poskanzer K.E."/>
            <person name="Rollins M."/>
            <person name="Thuy-Boun P.S."/>
        </authorList>
    </citation>
    <scope>NUCLEOTIDE SEQUENCE [LARGE SCALE GENOMIC DNA]</scope>
    <source>
        <strain evidence="7">F_SG_1</strain>
        <tissue evidence="7">Salivary glands</tissue>
    </source>
</reference>
<proteinExistence type="predicted"/>
<dbReference type="AlphaFoldDB" id="A0AAQ4FI66"/>
<feature type="chain" id="PRO_5042894257" evidence="6">
    <location>
        <begin position="28"/>
        <end position="337"/>
    </location>
</feature>
<name>A0AAQ4FI66_AMBAM</name>
<comment type="catalytic activity">
    <reaction evidence="1">
        <text>an N-(acyl)-sphingosylphosphoethanolamine = an N-(acyl)-sphingosyl-1,3-cyclic phosphate + ethanolamine</text>
        <dbReference type="Rhea" id="RHEA:60648"/>
        <dbReference type="ChEBI" id="CHEBI:57603"/>
        <dbReference type="ChEBI" id="CHEBI:143891"/>
        <dbReference type="ChEBI" id="CHEBI:143892"/>
    </reaction>
</comment>
<evidence type="ECO:0000256" key="5">
    <source>
        <dbReference type="ARBA" id="ARBA00023239"/>
    </source>
</evidence>
<evidence type="ECO:0000256" key="2">
    <source>
        <dbReference type="ARBA" id="ARBA00022723"/>
    </source>
</evidence>
<evidence type="ECO:0000313" key="8">
    <source>
        <dbReference type="Proteomes" id="UP001321473"/>
    </source>
</evidence>
<dbReference type="CDD" id="cd08576">
    <property type="entry name" value="GDPD_like_SMaseD_PLD"/>
    <property type="match status" value="1"/>
</dbReference>
<feature type="signal peptide" evidence="6">
    <location>
        <begin position="1"/>
        <end position="27"/>
    </location>
</feature>
<dbReference type="EMBL" id="JARKHS020002246">
    <property type="protein sequence ID" value="KAK8786967.1"/>
    <property type="molecule type" value="Genomic_DNA"/>
</dbReference>
<keyword evidence="3" id="KW-0460">Magnesium</keyword>
<dbReference type="GO" id="GO:0006629">
    <property type="term" value="P:lipid metabolic process"/>
    <property type="evidence" value="ECO:0007669"/>
    <property type="project" value="InterPro"/>
</dbReference>
<accession>A0AAQ4FI66</accession>
<dbReference type="InterPro" id="IPR017946">
    <property type="entry name" value="PLC-like_Pdiesterase_TIM-brl"/>
</dbReference>
<protein>
    <submittedName>
        <fullName evidence="7">Uncharacterized protein</fullName>
    </submittedName>
</protein>
<evidence type="ECO:0000256" key="1">
    <source>
        <dbReference type="ARBA" id="ARBA00000110"/>
    </source>
</evidence>
<evidence type="ECO:0000256" key="6">
    <source>
        <dbReference type="SAM" id="SignalP"/>
    </source>
</evidence>
<keyword evidence="4" id="KW-1015">Disulfide bond</keyword>
<keyword evidence="2" id="KW-0479">Metal-binding</keyword>
<keyword evidence="6" id="KW-0732">Signal</keyword>
<dbReference type="GO" id="GO:0046872">
    <property type="term" value="F:metal ion binding"/>
    <property type="evidence" value="ECO:0007669"/>
    <property type="project" value="UniProtKB-KW"/>
</dbReference>
<dbReference type="GO" id="GO:0016829">
    <property type="term" value="F:lyase activity"/>
    <property type="evidence" value="ECO:0007669"/>
    <property type="project" value="UniProtKB-KW"/>
</dbReference>
<gene>
    <name evidence="7" type="ORF">V5799_023256</name>
</gene>
<sequence>MELPVRRIGSYGAAILALALLSGLAAAMERRPVYNIAHMVNSIAKFDEAMEGGANSVEADVTFADNGTVTRLFHGVPCDCFRACDIQEEVPPFLQYVRRTTSGNRRKYSQKLALLFLDLKVGNVEEESKYRAGVDIAEKLLRHLWDGVVPWQMMKVLLSVPSVSDKKVLEGAIQIISRLNPVALDKIGFDISNNDKLDTIREMYRDLGIDGHRWQGDGISNCLSLLRPAARLQSVIDNRDSEEPDGYVEKAYQWTVDLPKQLRRSLRRGVDGIITNRPARMARIMEEDEFKNTLRPANVSDSPWIRFGAPSPFPRLPSTDMDFLGDDDFDALRGLNF</sequence>
<comment type="caution">
    <text evidence="7">The sequence shown here is derived from an EMBL/GenBank/DDBJ whole genome shotgun (WGS) entry which is preliminary data.</text>
</comment>
<dbReference type="Gene3D" id="3.20.20.190">
    <property type="entry name" value="Phosphatidylinositol (PI) phosphodiesterase"/>
    <property type="match status" value="1"/>
</dbReference>
<dbReference type="SUPFAM" id="SSF51695">
    <property type="entry name" value="PLC-like phosphodiesterases"/>
    <property type="match status" value="1"/>
</dbReference>
<evidence type="ECO:0000256" key="3">
    <source>
        <dbReference type="ARBA" id="ARBA00022842"/>
    </source>
</evidence>
<keyword evidence="8" id="KW-1185">Reference proteome</keyword>
<organism evidence="7 8">
    <name type="scientific">Amblyomma americanum</name>
    <name type="common">Lone star tick</name>
    <dbReference type="NCBI Taxonomy" id="6943"/>
    <lineage>
        <taxon>Eukaryota</taxon>
        <taxon>Metazoa</taxon>
        <taxon>Ecdysozoa</taxon>
        <taxon>Arthropoda</taxon>
        <taxon>Chelicerata</taxon>
        <taxon>Arachnida</taxon>
        <taxon>Acari</taxon>
        <taxon>Parasitiformes</taxon>
        <taxon>Ixodida</taxon>
        <taxon>Ixodoidea</taxon>
        <taxon>Ixodidae</taxon>
        <taxon>Amblyomminae</taxon>
        <taxon>Amblyomma</taxon>
    </lineage>
</organism>
<dbReference type="GO" id="GO:0008081">
    <property type="term" value="F:phosphoric diester hydrolase activity"/>
    <property type="evidence" value="ECO:0007669"/>
    <property type="project" value="InterPro"/>
</dbReference>
<dbReference type="Proteomes" id="UP001321473">
    <property type="component" value="Unassembled WGS sequence"/>
</dbReference>
<evidence type="ECO:0000256" key="4">
    <source>
        <dbReference type="ARBA" id="ARBA00023157"/>
    </source>
</evidence>